<dbReference type="InterPro" id="IPR050767">
    <property type="entry name" value="Sel1_AlgK"/>
</dbReference>
<dbReference type="Pfam" id="PF08238">
    <property type="entry name" value="Sel1"/>
    <property type="match status" value="3"/>
</dbReference>
<evidence type="ECO:0000313" key="1">
    <source>
        <dbReference type="EMBL" id="MFC3033150.1"/>
    </source>
</evidence>
<dbReference type="Gene3D" id="1.25.40.10">
    <property type="entry name" value="Tetratricopeptide repeat domain"/>
    <property type="match status" value="1"/>
</dbReference>
<gene>
    <name evidence="1" type="ORF">ACFOEE_11520</name>
</gene>
<dbReference type="SMART" id="SM00671">
    <property type="entry name" value="SEL1"/>
    <property type="match status" value="2"/>
</dbReference>
<evidence type="ECO:0000313" key="2">
    <source>
        <dbReference type="Proteomes" id="UP001595453"/>
    </source>
</evidence>
<organism evidence="1 2">
    <name type="scientific">Pseudoalteromonas fenneropenaei</name>
    <dbReference type="NCBI Taxonomy" id="1737459"/>
    <lineage>
        <taxon>Bacteria</taxon>
        <taxon>Pseudomonadati</taxon>
        <taxon>Pseudomonadota</taxon>
        <taxon>Gammaproteobacteria</taxon>
        <taxon>Alteromonadales</taxon>
        <taxon>Pseudoalteromonadaceae</taxon>
        <taxon>Pseudoalteromonas</taxon>
    </lineage>
</organism>
<dbReference type="EMBL" id="JBHRSD010000017">
    <property type="protein sequence ID" value="MFC3033150.1"/>
    <property type="molecule type" value="Genomic_DNA"/>
</dbReference>
<dbReference type="PANTHER" id="PTHR11102:SF160">
    <property type="entry name" value="ERAD-ASSOCIATED E3 UBIQUITIN-PROTEIN LIGASE COMPONENT HRD3"/>
    <property type="match status" value="1"/>
</dbReference>
<name>A0ABV7CKH2_9GAMM</name>
<proteinExistence type="predicted"/>
<dbReference type="SUPFAM" id="SSF81901">
    <property type="entry name" value="HCP-like"/>
    <property type="match status" value="1"/>
</dbReference>
<sequence>MCLLLGMTAALHAEEIKPDSTSAVPLYTQEELVGLINKNQHLQRVKADDCQLLDDIKARAEVMALPSYQFLYGDMLAYGVCLDANVELGVHYMRQAAQQGLAAALEQLGRYYDTGKLVQRDKAMAITYLREAAAQGNLAAQLRFVRLLNDGHGSPRDFESAYHWLFHAVVADAKVHKQIETALAQLAEKMPESVVKRARLSN</sequence>
<dbReference type="PANTHER" id="PTHR11102">
    <property type="entry name" value="SEL-1-LIKE PROTEIN"/>
    <property type="match status" value="1"/>
</dbReference>
<comment type="caution">
    <text evidence="1">The sequence shown here is derived from an EMBL/GenBank/DDBJ whole genome shotgun (WGS) entry which is preliminary data.</text>
</comment>
<reference evidence="2" key="1">
    <citation type="journal article" date="2019" name="Int. J. Syst. Evol. Microbiol.">
        <title>The Global Catalogue of Microorganisms (GCM) 10K type strain sequencing project: providing services to taxonomists for standard genome sequencing and annotation.</title>
        <authorList>
            <consortium name="The Broad Institute Genomics Platform"/>
            <consortium name="The Broad Institute Genome Sequencing Center for Infectious Disease"/>
            <person name="Wu L."/>
            <person name="Ma J."/>
        </authorList>
    </citation>
    <scope>NUCLEOTIDE SEQUENCE [LARGE SCALE GENOMIC DNA]</scope>
    <source>
        <strain evidence="2">KCTC 42730</strain>
    </source>
</reference>
<dbReference type="Proteomes" id="UP001595453">
    <property type="component" value="Unassembled WGS sequence"/>
</dbReference>
<protein>
    <submittedName>
        <fullName evidence="1">Tetratricopeptide repeat protein</fullName>
    </submittedName>
</protein>
<accession>A0ABV7CKH2</accession>
<dbReference type="InterPro" id="IPR006597">
    <property type="entry name" value="Sel1-like"/>
</dbReference>
<dbReference type="RefSeq" id="WP_377124437.1">
    <property type="nucleotide sequence ID" value="NZ_JBHRSD010000017.1"/>
</dbReference>
<keyword evidence="2" id="KW-1185">Reference proteome</keyword>
<dbReference type="InterPro" id="IPR011990">
    <property type="entry name" value="TPR-like_helical_dom_sf"/>
</dbReference>